<dbReference type="EMBL" id="ML978126">
    <property type="protein sequence ID" value="KAF2098753.1"/>
    <property type="molecule type" value="Genomic_DNA"/>
</dbReference>
<dbReference type="Proteomes" id="UP000799772">
    <property type="component" value="Unassembled WGS sequence"/>
</dbReference>
<dbReference type="InterPro" id="IPR045122">
    <property type="entry name" value="Csc1-like"/>
</dbReference>
<feature type="transmembrane region" description="Helical" evidence="8">
    <location>
        <begin position="486"/>
        <end position="507"/>
    </location>
</feature>
<feature type="transmembrane region" description="Helical" evidence="8">
    <location>
        <begin position="601"/>
        <end position="628"/>
    </location>
</feature>
<comment type="similarity">
    <text evidence="2">Belongs to the CSC1 (TC 1.A.17) family.</text>
</comment>
<evidence type="ECO:0000256" key="7">
    <source>
        <dbReference type="SAM" id="MobiDB-lite"/>
    </source>
</evidence>
<accession>A0A9P4IG91</accession>
<gene>
    <name evidence="12" type="ORF">NA57DRAFT_66071</name>
</gene>
<dbReference type="Pfam" id="PF14703">
    <property type="entry name" value="PHM7_cyt"/>
    <property type="match status" value="1"/>
</dbReference>
<dbReference type="GO" id="GO:0005227">
    <property type="term" value="F:calcium-activated cation channel activity"/>
    <property type="evidence" value="ECO:0007669"/>
    <property type="project" value="InterPro"/>
</dbReference>
<evidence type="ECO:0000256" key="3">
    <source>
        <dbReference type="ARBA" id="ARBA00022448"/>
    </source>
</evidence>
<feature type="domain" description="CSC1/OSCA1-like N-terminal transmembrane" evidence="10">
    <location>
        <begin position="33"/>
        <end position="183"/>
    </location>
</feature>
<dbReference type="Pfam" id="PF02714">
    <property type="entry name" value="RSN1_7TM"/>
    <property type="match status" value="1"/>
</dbReference>
<comment type="caution">
    <text evidence="12">The sequence shown here is derived from an EMBL/GenBank/DDBJ whole genome shotgun (WGS) entry which is preliminary data.</text>
</comment>
<evidence type="ECO:0000313" key="12">
    <source>
        <dbReference type="EMBL" id="KAF2098753.1"/>
    </source>
</evidence>
<feature type="domain" description="CSC1/OSCA1-like cytosolic" evidence="11">
    <location>
        <begin position="207"/>
        <end position="381"/>
    </location>
</feature>
<keyword evidence="13" id="KW-1185">Reference proteome</keyword>
<feature type="transmembrane region" description="Helical" evidence="8">
    <location>
        <begin position="117"/>
        <end position="136"/>
    </location>
</feature>
<evidence type="ECO:0000256" key="8">
    <source>
        <dbReference type="SAM" id="Phobius"/>
    </source>
</evidence>
<evidence type="ECO:0000256" key="2">
    <source>
        <dbReference type="ARBA" id="ARBA00007779"/>
    </source>
</evidence>
<dbReference type="InterPro" id="IPR003864">
    <property type="entry name" value="CSC1/OSCA1-like_7TM"/>
</dbReference>
<dbReference type="Pfam" id="PF13967">
    <property type="entry name" value="RSN1_TM"/>
    <property type="match status" value="1"/>
</dbReference>
<organism evidence="12 13">
    <name type="scientific">Rhizodiscina lignyota</name>
    <dbReference type="NCBI Taxonomy" id="1504668"/>
    <lineage>
        <taxon>Eukaryota</taxon>
        <taxon>Fungi</taxon>
        <taxon>Dikarya</taxon>
        <taxon>Ascomycota</taxon>
        <taxon>Pezizomycotina</taxon>
        <taxon>Dothideomycetes</taxon>
        <taxon>Pleosporomycetidae</taxon>
        <taxon>Aulographales</taxon>
        <taxon>Rhizodiscinaceae</taxon>
        <taxon>Rhizodiscina</taxon>
    </lineage>
</organism>
<comment type="subcellular location">
    <subcellularLocation>
        <location evidence="1">Membrane</location>
        <topology evidence="1">Multi-pass membrane protein</topology>
    </subcellularLocation>
</comment>
<keyword evidence="3" id="KW-0813">Transport</keyword>
<evidence type="ECO:0000259" key="9">
    <source>
        <dbReference type="Pfam" id="PF02714"/>
    </source>
</evidence>
<evidence type="ECO:0000313" key="13">
    <source>
        <dbReference type="Proteomes" id="UP000799772"/>
    </source>
</evidence>
<dbReference type="PANTHER" id="PTHR13018:SF149">
    <property type="entry name" value="DOMAIN PROTEIN, PUTATIVE (AFU_ORTHOLOGUE AFUA_3G11660)-RELATED"/>
    <property type="match status" value="1"/>
</dbReference>
<keyword evidence="4 8" id="KW-0812">Transmembrane</keyword>
<proteinExistence type="inferred from homology"/>
<feature type="transmembrane region" description="Helical" evidence="8">
    <location>
        <begin position="659"/>
        <end position="678"/>
    </location>
</feature>
<evidence type="ECO:0000256" key="1">
    <source>
        <dbReference type="ARBA" id="ARBA00004141"/>
    </source>
</evidence>
<evidence type="ECO:0000256" key="5">
    <source>
        <dbReference type="ARBA" id="ARBA00022989"/>
    </source>
</evidence>
<dbReference type="AlphaFoldDB" id="A0A9P4IG91"/>
<evidence type="ECO:0008006" key="14">
    <source>
        <dbReference type="Google" id="ProtNLM"/>
    </source>
</evidence>
<feature type="region of interest" description="Disordered" evidence="7">
    <location>
        <begin position="866"/>
        <end position="906"/>
    </location>
</feature>
<protein>
    <recommendedName>
        <fullName evidence="14">DUF221-domain-containing protein</fullName>
    </recommendedName>
</protein>
<dbReference type="InterPro" id="IPR027815">
    <property type="entry name" value="CSC1/OSCA1-like_cyt"/>
</dbReference>
<evidence type="ECO:0000256" key="6">
    <source>
        <dbReference type="ARBA" id="ARBA00023136"/>
    </source>
</evidence>
<feature type="domain" description="CSC1/OSCA1-like 7TM region" evidence="9">
    <location>
        <begin position="397"/>
        <end position="673"/>
    </location>
</feature>
<keyword evidence="6 8" id="KW-0472">Membrane</keyword>
<feature type="transmembrane region" description="Helical" evidence="8">
    <location>
        <begin position="163"/>
        <end position="183"/>
    </location>
</feature>
<reference evidence="12" key="1">
    <citation type="journal article" date="2020" name="Stud. Mycol.">
        <title>101 Dothideomycetes genomes: a test case for predicting lifestyles and emergence of pathogens.</title>
        <authorList>
            <person name="Haridas S."/>
            <person name="Albert R."/>
            <person name="Binder M."/>
            <person name="Bloem J."/>
            <person name="Labutti K."/>
            <person name="Salamov A."/>
            <person name="Andreopoulos B."/>
            <person name="Baker S."/>
            <person name="Barry K."/>
            <person name="Bills G."/>
            <person name="Bluhm B."/>
            <person name="Cannon C."/>
            <person name="Castanera R."/>
            <person name="Culley D."/>
            <person name="Daum C."/>
            <person name="Ezra D."/>
            <person name="Gonzalez J."/>
            <person name="Henrissat B."/>
            <person name="Kuo A."/>
            <person name="Liang C."/>
            <person name="Lipzen A."/>
            <person name="Lutzoni F."/>
            <person name="Magnuson J."/>
            <person name="Mondo S."/>
            <person name="Nolan M."/>
            <person name="Ohm R."/>
            <person name="Pangilinan J."/>
            <person name="Park H.-J."/>
            <person name="Ramirez L."/>
            <person name="Alfaro M."/>
            <person name="Sun H."/>
            <person name="Tritt A."/>
            <person name="Yoshinaga Y."/>
            <person name="Zwiers L.-H."/>
            <person name="Turgeon B."/>
            <person name="Goodwin S."/>
            <person name="Spatafora J."/>
            <person name="Crous P."/>
            <person name="Grigoriev I."/>
        </authorList>
    </citation>
    <scope>NUCLEOTIDE SEQUENCE</scope>
    <source>
        <strain evidence="12">CBS 133067</strain>
    </source>
</reference>
<evidence type="ECO:0000256" key="4">
    <source>
        <dbReference type="ARBA" id="ARBA00022692"/>
    </source>
</evidence>
<sequence>MARRARSGGSSSTDEFLNLIADPFNTQVQANSIYAALIWSFAVSAGLFVVFCFLRPRFGHIYAPRAKSADEKHAPQRLERQPLGWIRAITVKEPELVDKIGLDAVVFLRFLRMIRNIFIVVTIFGCAVIIPINLVGGHQVYKQYSNIATLLKLTPQYIFGEKFWAFVACAYVFEAVICFFIWWNYRAVLRLRQAYFRSWDYTSSLHSRTLLLRHIPAGAQTDTGIAEIVSASDATDQLPRTAIGRNVRRWGLPELIEEHDEAVRKLEKYLAKYLADPNHLPEKRPLCKPSKKDKDVQTDANGKVDAIDYLTHRIRELKAQIYDARESIDKRDPESYGFASFHSIETAHAVAYVNEKSSSKKARQGVSIALAPKPHDILWQNLPMTRATRRNRLFWDSLWMSLLTAVFVIPNILTSVFLSDFSHLGLVWSSFQKNLEAHPTGWGIAQGIIAPAVQTLFYIALPAIFRRLLTHSGDASRTSRERHLTSRLYAFFVFNNLVIFSIFASAWRYAAAVIGSKDKGVWDALKEGHPFTQLMIGLCNVSTYWLTWQMQHNLSAATDLSQLWPLVLNTFKKRYMHPTPRELIELTAPQKFEYADYYNNFLFAATVGLCFATLQPIILPITAFYLGVEVWFKTYMLQYICFTKTESGGAFWRMLVNRLLFAILLSNAVIALVVGAQGVGSQNAVHNGGMLYAMIPLPFLLAGFKWYLIKYFDSKMGYISPNPALTGTDGMATRGTPSGEKTSSRLAVKFGHPALYKELITPMVHAKSQHLLAEVLSMSTTTQKRKGSVTEGNEEIDDIDFAASRPVLAYSESAIYMSPLKQDGRLAVPGGGDGSASESGSTAALVPGMEVETVSESDMDFERWKGKSEFRDEFGGDGEVFGRAEDADTPALERGEDSDQTTRFRM</sequence>
<feature type="transmembrane region" description="Helical" evidence="8">
    <location>
        <begin position="444"/>
        <end position="465"/>
    </location>
</feature>
<evidence type="ECO:0000259" key="11">
    <source>
        <dbReference type="Pfam" id="PF14703"/>
    </source>
</evidence>
<dbReference type="InterPro" id="IPR032880">
    <property type="entry name" value="CSC1/OSCA1-like_N"/>
</dbReference>
<dbReference type="PANTHER" id="PTHR13018">
    <property type="entry name" value="PROBABLE MEMBRANE PROTEIN DUF221-RELATED"/>
    <property type="match status" value="1"/>
</dbReference>
<dbReference type="OrthoDB" id="2150324at2759"/>
<feature type="transmembrane region" description="Helical" evidence="8">
    <location>
        <begin position="690"/>
        <end position="708"/>
    </location>
</feature>
<dbReference type="GO" id="GO:0005886">
    <property type="term" value="C:plasma membrane"/>
    <property type="evidence" value="ECO:0007669"/>
    <property type="project" value="TreeGrafter"/>
</dbReference>
<feature type="transmembrane region" description="Helical" evidence="8">
    <location>
        <begin position="393"/>
        <end position="418"/>
    </location>
</feature>
<name>A0A9P4IG91_9PEZI</name>
<keyword evidence="5 8" id="KW-1133">Transmembrane helix</keyword>
<feature type="transmembrane region" description="Helical" evidence="8">
    <location>
        <begin position="33"/>
        <end position="54"/>
    </location>
</feature>
<evidence type="ECO:0000259" key="10">
    <source>
        <dbReference type="Pfam" id="PF13967"/>
    </source>
</evidence>